<feature type="compositionally biased region" description="Basic residues" evidence="1">
    <location>
        <begin position="274"/>
        <end position="283"/>
    </location>
</feature>
<feature type="compositionally biased region" description="Basic and acidic residues" evidence="1">
    <location>
        <begin position="705"/>
        <end position="722"/>
    </location>
</feature>
<gene>
    <name evidence="2" type="ORF">ElyMa_003632300</name>
</gene>
<evidence type="ECO:0000256" key="1">
    <source>
        <dbReference type="SAM" id="MobiDB-lite"/>
    </source>
</evidence>
<feature type="region of interest" description="Disordered" evidence="1">
    <location>
        <begin position="619"/>
        <end position="644"/>
    </location>
</feature>
<organism evidence="2 3">
    <name type="scientific">Elysia marginata</name>
    <dbReference type="NCBI Taxonomy" id="1093978"/>
    <lineage>
        <taxon>Eukaryota</taxon>
        <taxon>Metazoa</taxon>
        <taxon>Spiralia</taxon>
        <taxon>Lophotrochozoa</taxon>
        <taxon>Mollusca</taxon>
        <taxon>Gastropoda</taxon>
        <taxon>Heterobranchia</taxon>
        <taxon>Euthyneura</taxon>
        <taxon>Panpulmonata</taxon>
        <taxon>Sacoglossa</taxon>
        <taxon>Placobranchoidea</taxon>
        <taxon>Plakobranchidae</taxon>
        <taxon>Elysia</taxon>
    </lineage>
</organism>
<feature type="region of interest" description="Disordered" evidence="1">
    <location>
        <begin position="333"/>
        <end position="382"/>
    </location>
</feature>
<dbReference type="Proteomes" id="UP000762676">
    <property type="component" value="Unassembled WGS sequence"/>
</dbReference>
<feature type="region of interest" description="Disordered" evidence="1">
    <location>
        <begin position="705"/>
        <end position="727"/>
    </location>
</feature>
<feature type="compositionally biased region" description="Basic and acidic residues" evidence="1">
    <location>
        <begin position="748"/>
        <end position="803"/>
    </location>
</feature>
<reference evidence="2 3" key="1">
    <citation type="journal article" date="2021" name="Elife">
        <title>Chloroplast acquisition without the gene transfer in kleptoplastic sea slugs, Plakobranchus ocellatus.</title>
        <authorList>
            <person name="Maeda T."/>
            <person name="Takahashi S."/>
            <person name="Yoshida T."/>
            <person name="Shimamura S."/>
            <person name="Takaki Y."/>
            <person name="Nagai Y."/>
            <person name="Toyoda A."/>
            <person name="Suzuki Y."/>
            <person name="Arimoto A."/>
            <person name="Ishii H."/>
            <person name="Satoh N."/>
            <person name="Nishiyama T."/>
            <person name="Hasebe M."/>
            <person name="Maruyama T."/>
            <person name="Minagawa J."/>
            <person name="Obokata J."/>
            <person name="Shigenobu S."/>
        </authorList>
    </citation>
    <scope>NUCLEOTIDE SEQUENCE [LARGE SCALE GENOMIC DNA]</scope>
</reference>
<name>A0AAV4EUL9_9GAST</name>
<feature type="region of interest" description="Disordered" evidence="1">
    <location>
        <begin position="268"/>
        <end position="315"/>
    </location>
</feature>
<feature type="compositionally biased region" description="Basic and acidic residues" evidence="1">
    <location>
        <begin position="1060"/>
        <end position="1074"/>
    </location>
</feature>
<evidence type="ECO:0000313" key="3">
    <source>
        <dbReference type="Proteomes" id="UP000762676"/>
    </source>
</evidence>
<proteinExistence type="predicted"/>
<accession>A0AAV4EUL9</accession>
<dbReference type="AlphaFoldDB" id="A0AAV4EUL9"/>
<feature type="region of interest" description="Disordered" evidence="1">
    <location>
        <begin position="192"/>
        <end position="218"/>
    </location>
</feature>
<feature type="compositionally biased region" description="Basic residues" evidence="1">
    <location>
        <begin position="1243"/>
        <end position="1253"/>
    </location>
</feature>
<feature type="region of interest" description="Disordered" evidence="1">
    <location>
        <begin position="439"/>
        <end position="470"/>
    </location>
</feature>
<feature type="compositionally biased region" description="Polar residues" evidence="1">
    <location>
        <begin position="1125"/>
        <end position="1141"/>
    </location>
</feature>
<feature type="compositionally biased region" description="Basic and acidic residues" evidence="1">
    <location>
        <begin position="812"/>
        <end position="827"/>
    </location>
</feature>
<feature type="compositionally biased region" description="Basic and acidic residues" evidence="1">
    <location>
        <begin position="1150"/>
        <end position="1178"/>
    </location>
</feature>
<protein>
    <submittedName>
        <fullName evidence="2">Uncharacterized protein</fullName>
    </submittedName>
</protein>
<feature type="compositionally biased region" description="Polar residues" evidence="1">
    <location>
        <begin position="29"/>
        <end position="57"/>
    </location>
</feature>
<feature type="region of interest" description="Disordered" evidence="1">
    <location>
        <begin position="748"/>
        <end position="827"/>
    </location>
</feature>
<dbReference type="EMBL" id="BMAT01007444">
    <property type="protein sequence ID" value="GFR64456.1"/>
    <property type="molecule type" value="Genomic_DNA"/>
</dbReference>
<sequence length="1253" mass="142891">MSFPKNISNADGKYPQDLSNVGGLKPANDLQSKVVSSVSTNNPVGSQSRLETCQKRNPTLREKSSDINSEALQVLASQEERSVSTSTDNTNVACVSPPGHLHDNKWAQIILRARQRQVLNNCDSFSQTNSVEASGDRVGTECSGVANIESDSDGKLAPQKLVEMWFSKKRPPKQEQDLEEVADVSVKDHSCTNVEEKNSAQESAASKPRLFGRNLGSDKKQLSLGKMLAKREEKETEEDQEFKKQCRLELEKRLSECGFGIHAPAKERLDRGRKTQVLKKNKHKSFDASSQTELPCDQHDTDLPPNEALSSSAEVRADVSCDSGLETRVDLVTNSEHEHESSKHCSSSKTRSLPEDLRRRGVGKKSASHMESTERFSTASLQLNSPEQEFQKPAPRARSLLDTFRDFASKSLWKKSQRHLSSRELKSPSTLDLITNDSIASHDGTAGKDSSIDDNGLKSSASEIDSEESKASVLKQNAVVRGNVLRSVVFYQNRFIVMDQTKPGRNKTSNLDKKTNPEGCHVKNDNKSKKDFAFASKKESHNYVCVLNNQKLPEATPVGKLQTSSSFTVVENRQPILTLPSLSNPHTILDVDKFQTSCLKSESDLELDLYYSRNQHLSLQAGRSRSSERNLPRSQTHGAYSVSGHRMSAAVHRGDMLGTEHDGEAHKHKHAQGLTVIGNNRKEPSVPYWTPRGLLTSDCSTSKTEFYRSEPKQTEEINREKSASSNNKAYREHFLDFDHNDEEIMSARRQENCSRDLNEDKIQSRISRPREKSRSRQDNKRRDYNTSHDYQESHDTEDIRELKTVTILPTDDEQRRSAETPSYRKDRVETYRDLGRGSRENKKDLFSREQLISVEVERIGKARSSSKELENREPSRARIRDRAIKQYSRDIMDGVISPSQRESDKICRYRYNYSHDIDSLVQNEDEHAPHSGVHIDEHFSNLPSKCRRTAYPGDFNQEPSDKGHRSSKNVQFQDERQAVEESRLYGLHSGVKDPEDGGRRETNHRTPATHKSRSQTVSPIHPRHTDRTLYPEEFCKCDDPPAGLRSRRQSRSADGNTSEYPDHFNEYRYADTHRISQQRHGNRRSYSSAHENAHERSRQSHRLSNPDEALTPPSPHHNDVGELFLTSQTVNTSAELDTAHTNEIYRISRRTNEREDHHAVENNQQKEGRSYHTQREYHPSSNDYQLRYRDDQAVSEDSPPNDEEYQPSIKDYQPRRRKYHPSSSEYQPVVPPRNNQESSRRRESPRRRHRDKS</sequence>
<feature type="compositionally biased region" description="Basic and acidic residues" evidence="1">
    <location>
        <begin position="333"/>
        <end position="343"/>
    </location>
</feature>
<feature type="compositionally biased region" description="Basic and acidic residues" evidence="1">
    <location>
        <begin position="973"/>
        <end position="983"/>
    </location>
</feature>
<feature type="compositionally biased region" description="Basic and acidic residues" evidence="1">
    <location>
        <begin position="1023"/>
        <end position="1039"/>
    </location>
</feature>
<feature type="compositionally biased region" description="Basic and acidic residues" evidence="1">
    <location>
        <begin position="990"/>
        <end position="1004"/>
    </location>
</feature>
<feature type="region of interest" description="Disordered" evidence="1">
    <location>
        <begin position="1"/>
        <end position="66"/>
    </location>
</feature>
<evidence type="ECO:0000313" key="2">
    <source>
        <dbReference type="EMBL" id="GFR64456.1"/>
    </source>
</evidence>
<feature type="region of interest" description="Disordered" evidence="1">
    <location>
        <begin position="944"/>
        <end position="1253"/>
    </location>
</feature>
<keyword evidence="3" id="KW-1185">Reference proteome</keyword>
<comment type="caution">
    <text evidence="2">The sequence shown here is derived from an EMBL/GenBank/DDBJ whole genome shotgun (WGS) entry which is preliminary data.</text>
</comment>